<evidence type="ECO:0000313" key="15">
    <source>
        <dbReference type="EMBL" id="OGY51738.1"/>
    </source>
</evidence>
<dbReference type="InterPro" id="IPR036397">
    <property type="entry name" value="RNaseH_sf"/>
</dbReference>
<evidence type="ECO:0000256" key="3">
    <source>
        <dbReference type="ARBA" id="ARBA00022722"/>
    </source>
</evidence>
<dbReference type="PANTHER" id="PTHR30194">
    <property type="entry name" value="CROSSOVER JUNCTION ENDODEOXYRIBONUCLEASE RUVC"/>
    <property type="match status" value="1"/>
</dbReference>
<evidence type="ECO:0000256" key="10">
    <source>
        <dbReference type="ARBA" id="ARBA00023172"/>
    </source>
</evidence>
<feature type="binding site" evidence="13">
    <location>
        <position position="13"/>
    </location>
    <ligand>
        <name>Mg(2+)</name>
        <dbReference type="ChEBI" id="CHEBI:18420"/>
        <label>1</label>
    </ligand>
</feature>
<gene>
    <name evidence="13" type="primary">ruvC</name>
    <name evidence="15" type="ORF">A3J59_03665</name>
</gene>
<dbReference type="AlphaFoldDB" id="A0A1G1YH96"/>
<evidence type="ECO:0000256" key="6">
    <source>
        <dbReference type="ARBA" id="ARBA00022763"/>
    </source>
</evidence>
<evidence type="ECO:0000256" key="5">
    <source>
        <dbReference type="ARBA" id="ARBA00022759"/>
    </source>
</evidence>
<dbReference type="NCBIfam" id="TIGR00228">
    <property type="entry name" value="ruvC"/>
    <property type="match status" value="1"/>
</dbReference>
<feature type="binding site" evidence="13">
    <location>
        <position position="73"/>
    </location>
    <ligand>
        <name>Mg(2+)</name>
        <dbReference type="ChEBI" id="CHEBI:18420"/>
        <label>2</label>
    </ligand>
</feature>
<dbReference type="PANTHER" id="PTHR30194:SF3">
    <property type="entry name" value="CROSSOVER JUNCTION ENDODEOXYRIBONUCLEASE RUVC"/>
    <property type="match status" value="1"/>
</dbReference>
<reference evidence="15 16" key="1">
    <citation type="journal article" date="2016" name="Nat. Commun.">
        <title>Thousands of microbial genomes shed light on interconnected biogeochemical processes in an aquifer system.</title>
        <authorList>
            <person name="Anantharaman K."/>
            <person name="Brown C.T."/>
            <person name="Hug L.A."/>
            <person name="Sharon I."/>
            <person name="Castelle C.J."/>
            <person name="Probst A.J."/>
            <person name="Thomas B.C."/>
            <person name="Singh A."/>
            <person name="Wilkins M.J."/>
            <person name="Karaoz U."/>
            <person name="Brodie E.L."/>
            <person name="Williams K.H."/>
            <person name="Hubbard S.S."/>
            <person name="Banfield J.F."/>
        </authorList>
    </citation>
    <scope>NUCLEOTIDE SEQUENCE [LARGE SCALE GENOMIC DNA]</scope>
</reference>
<dbReference type="GO" id="GO:0003677">
    <property type="term" value="F:DNA binding"/>
    <property type="evidence" value="ECO:0007669"/>
    <property type="project" value="UniProtKB-KW"/>
</dbReference>
<dbReference type="GO" id="GO:0006310">
    <property type="term" value="P:DNA recombination"/>
    <property type="evidence" value="ECO:0007669"/>
    <property type="project" value="UniProtKB-UniRule"/>
</dbReference>
<evidence type="ECO:0000256" key="13">
    <source>
        <dbReference type="HAMAP-Rule" id="MF_00034"/>
    </source>
</evidence>
<protein>
    <recommendedName>
        <fullName evidence="13 14">Crossover junction endodeoxyribonuclease RuvC</fullName>
        <ecNumber evidence="13 14">3.1.21.10</ecNumber>
    </recommendedName>
    <alternativeName>
        <fullName evidence="13">Holliday junction nuclease RuvC</fullName>
    </alternativeName>
    <alternativeName>
        <fullName evidence="13">Holliday junction resolvase RuvC</fullName>
    </alternativeName>
</protein>
<dbReference type="EC" id="3.1.21.10" evidence="13 14"/>
<dbReference type="SUPFAM" id="SSF53098">
    <property type="entry name" value="Ribonuclease H-like"/>
    <property type="match status" value="1"/>
</dbReference>
<evidence type="ECO:0000256" key="9">
    <source>
        <dbReference type="ARBA" id="ARBA00023125"/>
    </source>
</evidence>
<evidence type="ECO:0000256" key="12">
    <source>
        <dbReference type="ARBA" id="ARBA00029354"/>
    </source>
</evidence>
<feature type="active site" evidence="13">
    <location>
        <position position="73"/>
    </location>
</feature>
<dbReference type="Pfam" id="PF02075">
    <property type="entry name" value="RuvC"/>
    <property type="match status" value="1"/>
</dbReference>
<evidence type="ECO:0000256" key="4">
    <source>
        <dbReference type="ARBA" id="ARBA00022723"/>
    </source>
</evidence>
<evidence type="ECO:0000256" key="1">
    <source>
        <dbReference type="ARBA" id="ARBA00009518"/>
    </source>
</evidence>
<evidence type="ECO:0000256" key="2">
    <source>
        <dbReference type="ARBA" id="ARBA00022490"/>
    </source>
</evidence>
<keyword evidence="5 13" id="KW-0255">Endonuclease</keyword>
<comment type="subunit">
    <text evidence="13">Homodimer which binds Holliday junction (HJ) DNA. The HJ becomes 2-fold symmetrical on binding to RuvC with unstacked arms; it has a different conformation from HJ DNA in complex with RuvA. In the full resolvosome a probable DNA-RuvA(4)-RuvB(12)-RuvC(2) complex forms which resolves the HJ.</text>
</comment>
<dbReference type="GO" id="GO:0000287">
    <property type="term" value="F:magnesium ion binding"/>
    <property type="evidence" value="ECO:0007669"/>
    <property type="project" value="UniProtKB-UniRule"/>
</dbReference>
<dbReference type="GO" id="GO:0006281">
    <property type="term" value="P:DNA repair"/>
    <property type="evidence" value="ECO:0007669"/>
    <property type="project" value="UniProtKB-UniRule"/>
</dbReference>
<dbReference type="PROSITE" id="PS01321">
    <property type="entry name" value="RUVC"/>
    <property type="match status" value="1"/>
</dbReference>
<comment type="similarity">
    <text evidence="1 13">Belongs to the RuvC family.</text>
</comment>
<evidence type="ECO:0000256" key="7">
    <source>
        <dbReference type="ARBA" id="ARBA00022801"/>
    </source>
</evidence>
<keyword evidence="2 13" id="KW-0963">Cytoplasm</keyword>
<dbReference type="Gene3D" id="3.30.420.10">
    <property type="entry name" value="Ribonuclease H-like superfamily/Ribonuclease H"/>
    <property type="match status" value="1"/>
</dbReference>
<evidence type="ECO:0000256" key="11">
    <source>
        <dbReference type="ARBA" id="ARBA00023204"/>
    </source>
</evidence>
<dbReference type="HAMAP" id="MF_00034">
    <property type="entry name" value="RuvC"/>
    <property type="match status" value="1"/>
</dbReference>
<comment type="caution">
    <text evidence="15">The sequence shown here is derived from an EMBL/GenBank/DDBJ whole genome shotgun (WGS) entry which is preliminary data.</text>
</comment>
<keyword evidence="6 13" id="KW-0227">DNA damage</keyword>
<comment type="subcellular location">
    <subcellularLocation>
        <location evidence="13">Cytoplasm</location>
    </subcellularLocation>
</comment>
<evidence type="ECO:0000256" key="8">
    <source>
        <dbReference type="ARBA" id="ARBA00022842"/>
    </source>
</evidence>
<proteinExistence type="inferred from homology"/>
<keyword evidence="7 13" id="KW-0378">Hydrolase</keyword>
<sequence>MPTSNPRTILGIDPGLADTGFGVIVERGTTLSALACGSIKTAAGTPAAERLRRIHHDVTALIKKYRPNVVAVEQLFFCKNVKTALAVGQARGVVILAAGQRGIPIREFTPLQIKLALSGYGKAGKRQVQQMVKAVLKLSTLPQPDDAADALAAAICCAHQGRYPTKKLIAVS</sequence>
<comment type="function">
    <text evidence="13">The RuvA-RuvB-RuvC complex processes Holliday junction (HJ) DNA during genetic recombination and DNA repair. Endonuclease that resolves HJ intermediates. Cleaves cruciform DNA by making single-stranded nicks across the HJ at symmetrical positions within the homologous arms, yielding a 5'-phosphate and a 3'-hydroxyl group; requires a central core of homology in the junction. The consensus cleavage sequence is 5'-(A/T)TT(C/G)-3'. Cleavage occurs on the 3'-side of the TT dinucleotide at the point of strand exchange. HJ branch migration catalyzed by RuvA-RuvB allows RuvC to scan DNA until it finds its consensus sequence, where it cleaves and resolves the cruciform DNA.</text>
</comment>
<dbReference type="CDD" id="cd16962">
    <property type="entry name" value="RuvC"/>
    <property type="match status" value="1"/>
</dbReference>
<dbReference type="EMBL" id="MHIL01000015">
    <property type="protein sequence ID" value="OGY51738.1"/>
    <property type="molecule type" value="Genomic_DNA"/>
</dbReference>
<dbReference type="FunFam" id="3.30.420.10:FF:000002">
    <property type="entry name" value="Crossover junction endodeoxyribonuclease RuvC"/>
    <property type="match status" value="1"/>
</dbReference>
<evidence type="ECO:0000256" key="14">
    <source>
        <dbReference type="NCBIfam" id="TIGR00228"/>
    </source>
</evidence>
<dbReference type="NCBIfam" id="NF000711">
    <property type="entry name" value="PRK00039.2-1"/>
    <property type="match status" value="1"/>
</dbReference>
<dbReference type="GO" id="GO:0048476">
    <property type="term" value="C:Holliday junction resolvase complex"/>
    <property type="evidence" value="ECO:0007669"/>
    <property type="project" value="UniProtKB-UniRule"/>
</dbReference>
<evidence type="ECO:0000313" key="16">
    <source>
        <dbReference type="Proteomes" id="UP000177310"/>
    </source>
</evidence>
<feature type="active site" evidence="13">
    <location>
        <position position="146"/>
    </location>
</feature>
<feature type="binding site" evidence="13">
    <location>
        <position position="146"/>
    </location>
    <ligand>
        <name>Mg(2+)</name>
        <dbReference type="ChEBI" id="CHEBI:18420"/>
        <label>1</label>
    </ligand>
</feature>
<dbReference type="InterPro" id="IPR020563">
    <property type="entry name" value="X-over_junc_endoDNase_Mg_BS"/>
</dbReference>
<dbReference type="GO" id="GO:0008821">
    <property type="term" value="F:crossover junction DNA endonuclease activity"/>
    <property type="evidence" value="ECO:0007669"/>
    <property type="project" value="UniProtKB-UniRule"/>
</dbReference>
<dbReference type="STRING" id="1797542.A3J59_03665"/>
<dbReference type="PRINTS" id="PR00696">
    <property type="entry name" value="RSOLVASERUVC"/>
</dbReference>
<keyword evidence="9 13" id="KW-0238">DNA-binding</keyword>
<keyword evidence="4 13" id="KW-0479">Metal-binding</keyword>
<organism evidence="15 16">
    <name type="scientific">Candidatus Buchananbacteria bacterium RIFCSPHIGHO2_02_FULL_56_16</name>
    <dbReference type="NCBI Taxonomy" id="1797542"/>
    <lineage>
        <taxon>Bacteria</taxon>
        <taxon>Candidatus Buchananiibacteriota</taxon>
    </lineage>
</organism>
<dbReference type="InterPro" id="IPR012337">
    <property type="entry name" value="RNaseH-like_sf"/>
</dbReference>
<name>A0A1G1YH96_9BACT</name>
<keyword evidence="3 13" id="KW-0540">Nuclease</keyword>
<feature type="active site" evidence="13">
    <location>
        <position position="13"/>
    </location>
</feature>
<dbReference type="GO" id="GO:0005737">
    <property type="term" value="C:cytoplasm"/>
    <property type="evidence" value="ECO:0007669"/>
    <property type="project" value="UniProtKB-SubCell"/>
</dbReference>
<comment type="catalytic activity">
    <reaction evidence="12 13">
        <text>Endonucleolytic cleavage at a junction such as a reciprocal single-stranded crossover between two homologous DNA duplexes (Holliday junction).</text>
        <dbReference type="EC" id="3.1.21.10"/>
    </reaction>
</comment>
<dbReference type="Proteomes" id="UP000177310">
    <property type="component" value="Unassembled WGS sequence"/>
</dbReference>
<dbReference type="InterPro" id="IPR002176">
    <property type="entry name" value="X-over_junc_endoDNase_RuvC"/>
</dbReference>
<accession>A0A1G1YH96</accession>
<keyword evidence="8 13" id="KW-0460">Magnesium</keyword>
<keyword evidence="10 13" id="KW-0233">DNA recombination</keyword>
<keyword evidence="11 13" id="KW-0234">DNA repair</keyword>
<comment type="cofactor">
    <cofactor evidence="13">
        <name>Mg(2+)</name>
        <dbReference type="ChEBI" id="CHEBI:18420"/>
    </cofactor>
    <text evidence="13">Binds 2 Mg(2+) ion per subunit.</text>
</comment>